<dbReference type="InterPro" id="IPR023393">
    <property type="entry name" value="START-like_dom_sf"/>
</dbReference>
<keyword evidence="4" id="KW-1185">Reference proteome</keyword>
<reference evidence="3 4" key="1">
    <citation type="journal article" date="2019" name="Int. J. Syst. Evol. Microbiol.">
        <title>The Global Catalogue of Microorganisms (GCM) 10K type strain sequencing project: providing services to taxonomists for standard genome sequencing and annotation.</title>
        <authorList>
            <consortium name="The Broad Institute Genomics Platform"/>
            <consortium name="The Broad Institute Genome Sequencing Center for Infectious Disease"/>
            <person name="Wu L."/>
            <person name="Ma J."/>
        </authorList>
    </citation>
    <scope>NUCLEOTIDE SEQUENCE [LARGE SCALE GENOMIC DNA]</scope>
    <source>
        <strain evidence="3 4">RDMS1</strain>
    </source>
</reference>
<dbReference type="Gene3D" id="3.30.530.20">
    <property type="match status" value="1"/>
</dbReference>
<dbReference type="CDD" id="cd08894">
    <property type="entry name" value="SRPBCC_CalC_Aha1-like_1"/>
    <property type="match status" value="1"/>
</dbReference>
<comment type="similarity">
    <text evidence="1">Belongs to the AHA1 family.</text>
</comment>
<evidence type="ECO:0000313" key="3">
    <source>
        <dbReference type="EMBL" id="MFC7192169.1"/>
    </source>
</evidence>
<dbReference type="RefSeq" id="WP_248909962.1">
    <property type="nucleotide sequence ID" value="NZ_CP109980.1"/>
</dbReference>
<organism evidence="3 4">
    <name type="scientific">Halocatena marina</name>
    <dbReference type="NCBI Taxonomy" id="2934937"/>
    <lineage>
        <taxon>Archaea</taxon>
        <taxon>Methanobacteriati</taxon>
        <taxon>Methanobacteriota</taxon>
        <taxon>Stenosarchaea group</taxon>
        <taxon>Halobacteria</taxon>
        <taxon>Halobacteriales</taxon>
        <taxon>Natronomonadaceae</taxon>
        <taxon>Halocatena</taxon>
    </lineage>
</organism>
<name>A0ABD5YVZ5_9EURY</name>
<evidence type="ECO:0000256" key="1">
    <source>
        <dbReference type="ARBA" id="ARBA00006817"/>
    </source>
</evidence>
<evidence type="ECO:0000313" key="4">
    <source>
        <dbReference type="Proteomes" id="UP001596417"/>
    </source>
</evidence>
<protein>
    <submittedName>
        <fullName evidence="3">SRPBCC family protein</fullName>
    </submittedName>
</protein>
<sequence length="160" mass="18208">MNKIETDETSVTIHRIFGASRERVWEAWTDPKQVAQWWGPDGVTNTVEKMNVRPGGIWRFIMHGPDGVDHHNKFVYDEVVESERLVYTHPPNEANGFLGFQVTVTFNEYDNDKTNLTFRMCFESAAEREKLEAFGGTEAANQTLSRLADHLTKGDNSGES</sequence>
<gene>
    <name evidence="3" type="ORF">ACFQL7_21710</name>
</gene>
<dbReference type="InterPro" id="IPR013538">
    <property type="entry name" value="ASHA1/2-like_C"/>
</dbReference>
<dbReference type="AlphaFoldDB" id="A0ABD5YVZ5"/>
<accession>A0ABD5YVZ5</accession>
<feature type="domain" description="Activator of Hsp90 ATPase homologue 1/2-like C-terminal" evidence="2">
    <location>
        <begin position="19"/>
        <end position="151"/>
    </location>
</feature>
<evidence type="ECO:0000259" key="2">
    <source>
        <dbReference type="Pfam" id="PF08327"/>
    </source>
</evidence>
<dbReference type="SUPFAM" id="SSF55961">
    <property type="entry name" value="Bet v1-like"/>
    <property type="match status" value="1"/>
</dbReference>
<dbReference type="EMBL" id="JBHTAX010000004">
    <property type="protein sequence ID" value="MFC7192169.1"/>
    <property type="molecule type" value="Genomic_DNA"/>
</dbReference>
<comment type="caution">
    <text evidence="3">The sequence shown here is derived from an EMBL/GenBank/DDBJ whole genome shotgun (WGS) entry which is preliminary data.</text>
</comment>
<dbReference type="GeneID" id="76201840"/>
<proteinExistence type="inferred from homology"/>
<dbReference type="Pfam" id="PF08327">
    <property type="entry name" value="AHSA1"/>
    <property type="match status" value="1"/>
</dbReference>
<dbReference type="Proteomes" id="UP001596417">
    <property type="component" value="Unassembled WGS sequence"/>
</dbReference>